<comment type="caution">
    <text evidence="8">The sequence shown here is derived from an EMBL/GenBank/DDBJ whole genome shotgun (WGS) entry which is preliminary data.</text>
</comment>
<dbReference type="Proteomes" id="UP000322524">
    <property type="component" value="Unassembled WGS sequence"/>
</dbReference>
<evidence type="ECO:0000256" key="3">
    <source>
        <dbReference type="ARBA" id="ARBA00022692"/>
    </source>
</evidence>
<keyword evidence="4 6" id="KW-1133">Transmembrane helix</keyword>
<keyword evidence="5 6" id="KW-0472">Membrane</keyword>
<dbReference type="InterPro" id="IPR013525">
    <property type="entry name" value="ABC2_TM"/>
</dbReference>
<proteinExistence type="predicted"/>
<dbReference type="OrthoDB" id="3078158at2"/>
<evidence type="ECO:0000259" key="7">
    <source>
        <dbReference type="Pfam" id="PF12698"/>
    </source>
</evidence>
<evidence type="ECO:0000313" key="9">
    <source>
        <dbReference type="Proteomes" id="UP000322524"/>
    </source>
</evidence>
<dbReference type="STRING" id="79883.GCA_001636495_00351"/>
<keyword evidence="3 6" id="KW-0812">Transmembrane</keyword>
<protein>
    <submittedName>
        <fullName evidence="8">ABC transporter permease</fullName>
    </submittedName>
</protein>
<evidence type="ECO:0000256" key="1">
    <source>
        <dbReference type="ARBA" id="ARBA00004651"/>
    </source>
</evidence>
<dbReference type="InterPro" id="IPR051449">
    <property type="entry name" value="ABC-2_transporter_component"/>
</dbReference>
<evidence type="ECO:0000256" key="6">
    <source>
        <dbReference type="SAM" id="Phobius"/>
    </source>
</evidence>
<feature type="transmembrane region" description="Helical" evidence="6">
    <location>
        <begin position="223"/>
        <end position="248"/>
    </location>
</feature>
<feature type="transmembrane region" description="Helical" evidence="6">
    <location>
        <begin position="20"/>
        <end position="39"/>
    </location>
</feature>
<feature type="transmembrane region" description="Helical" evidence="6">
    <location>
        <begin position="273"/>
        <end position="298"/>
    </location>
</feature>
<evidence type="ECO:0000256" key="5">
    <source>
        <dbReference type="ARBA" id="ARBA00023136"/>
    </source>
</evidence>
<dbReference type="Pfam" id="PF12698">
    <property type="entry name" value="ABC2_membrane_3"/>
    <property type="match status" value="1"/>
</dbReference>
<evidence type="ECO:0000256" key="4">
    <source>
        <dbReference type="ARBA" id="ARBA00022989"/>
    </source>
</evidence>
<dbReference type="PANTHER" id="PTHR30294">
    <property type="entry name" value="MEMBRANE COMPONENT OF ABC TRANSPORTER YHHJ-RELATED"/>
    <property type="match status" value="1"/>
</dbReference>
<reference evidence="8 9" key="1">
    <citation type="submission" date="2019-08" db="EMBL/GenBank/DDBJ databases">
        <title>Bacillus genomes from the desert of Cuatro Cienegas, Coahuila.</title>
        <authorList>
            <person name="Olmedo-Alvarez G."/>
        </authorList>
    </citation>
    <scope>NUCLEOTIDE SEQUENCE [LARGE SCALE GENOMIC DNA]</scope>
    <source>
        <strain evidence="8 9">CH28_1T</strain>
    </source>
</reference>
<dbReference type="EMBL" id="VTEV01000010">
    <property type="protein sequence ID" value="TYS63472.1"/>
    <property type="molecule type" value="Genomic_DNA"/>
</dbReference>
<dbReference type="RefSeq" id="WP_148989888.1">
    <property type="nucleotide sequence ID" value="NZ_VTEV01000010.1"/>
</dbReference>
<evidence type="ECO:0000256" key="2">
    <source>
        <dbReference type="ARBA" id="ARBA00022475"/>
    </source>
</evidence>
<feature type="transmembrane region" description="Helical" evidence="6">
    <location>
        <begin position="304"/>
        <end position="326"/>
    </location>
</feature>
<keyword evidence="2" id="KW-1003">Cell membrane</keyword>
<feature type="transmembrane region" description="Helical" evidence="6">
    <location>
        <begin position="338"/>
        <end position="357"/>
    </location>
</feature>
<name>A0A5D4SMW2_9BACI</name>
<dbReference type="GO" id="GO:0140359">
    <property type="term" value="F:ABC-type transporter activity"/>
    <property type="evidence" value="ECO:0007669"/>
    <property type="project" value="InterPro"/>
</dbReference>
<sequence length="420" mass="47023">MLSAFIKKDLLHLLRDKKEVLILLAMPFVLITILGFALGGNTDEDITLNAQVAVLDEGNLQAELEEFNEWMVAENIPDEARTEILEAAEKTSLPELLVDTVMKEELQDLLNVKEETDLEEALANDEYAGVLQFSEGLRLETWKGQFFNQETTKELELYLNEDKGLEASIISDVVENFTNQMRLQTVLTREAQQTEQAPAEFEEVVQVTGETVTVNGKVPVDSFGYFAVGMSTMFALYVVSFVAGYAYYEKATFVYDRILLTNTNPWMYASSKWFSAVLICFFQLCALYGLAAIIYQVIWSDILAFLAITLFFSFVIGSMAVLITALNYRFETQRVSTMFSGFLVSVFAFLGGSFVPWNEVSDTMFTIASFTPNGAALQGYLKILSGGELSQVTSNLFRLAVVSIALLLIAIPIFPKRRLI</sequence>
<feature type="domain" description="ABC-2 type transporter transmembrane" evidence="7">
    <location>
        <begin position="20"/>
        <end position="411"/>
    </location>
</feature>
<organism evidence="8 9">
    <name type="scientific">Sutcliffiella horikoshii</name>
    <dbReference type="NCBI Taxonomy" id="79883"/>
    <lineage>
        <taxon>Bacteria</taxon>
        <taxon>Bacillati</taxon>
        <taxon>Bacillota</taxon>
        <taxon>Bacilli</taxon>
        <taxon>Bacillales</taxon>
        <taxon>Bacillaceae</taxon>
        <taxon>Sutcliffiella</taxon>
    </lineage>
</organism>
<accession>A0A5D4SMW2</accession>
<dbReference type="AlphaFoldDB" id="A0A5D4SMW2"/>
<comment type="subcellular location">
    <subcellularLocation>
        <location evidence="1">Cell membrane</location>
        <topology evidence="1">Multi-pass membrane protein</topology>
    </subcellularLocation>
</comment>
<gene>
    <name evidence="8" type="ORF">FZC76_19830</name>
</gene>
<dbReference type="PANTHER" id="PTHR30294:SF29">
    <property type="entry name" value="MULTIDRUG ABC TRANSPORTER PERMEASE YBHS-RELATED"/>
    <property type="match status" value="1"/>
</dbReference>
<dbReference type="GO" id="GO:0005886">
    <property type="term" value="C:plasma membrane"/>
    <property type="evidence" value="ECO:0007669"/>
    <property type="project" value="UniProtKB-SubCell"/>
</dbReference>
<evidence type="ECO:0000313" key="8">
    <source>
        <dbReference type="EMBL" id="TYS63472.1"/>
    </source>
</evidence>
<feature type="transmembrane region" description="Helical" evidence="6">
    <location>
        <begin position="396"/>
        <end position="414"/>
    </location>
</feature>